<dbReference type="EMBL" id="LN681231">
    <property type="protein sequence ID" value="CEK27889.1"/>
    <property type="molecule type" value="Genomic_DNA"/>
</dbReference>
<keyword evidence="3" id="KW-1185">Reference proteome</keyword>
<protein>
    <submittedName>
        <fullName evidence="2">Protein of uncharacterized function (DUF3037)</fullName>
    </submittedName>
</protein>
<proteinExistence type="predicted"/>
<dbReference type="OrthoDB" id="8851633at2"/>
<dbReference type="EMBL" id="UHJG01000001">
    <property type="protein sequence ID" value="SUP98218.1"/>
    <property type="molecule type" value="Genomic_DNA"/>
</dbReference>
<dbReference type="Proteomes" id="UP000255169">
    <property type="component" value="Unassembled WGS sequence"/>
</dbReference>
<evidence type="ECO:0000313" key="1">
    <source>
        <dbReference type="EMBL" id="CEK27889.1"/>
    </source>
</evidence>
<reference evidence="1" key="1">
    <citation type="journal article" date="2015" name="Genome Announc.">
        <title>Complete Genome Sequence of Yersinia ruckeri Strain CSF007-82, Etiologic Agent of Red Mouth Disease in Salmonid Fish.</title>
        <authorList>
            <person name="Nelson M.C."/>
            <person name="LaPatra S.E."/>
            <person name="Welch T.J."/>
            <person name="Graf J."/>
        </authorList>
    </citation>
    <scope>NUCLEOTIDE SEQUENCE</scope>
    <source>
        <strain evidence="1">CSF007-82</strain>
    </source>
</reference>
<dbReference type="InterPro" id="IPR021398">
    <property type="entry name" value="DUF3037"/>
</dbReference>
<dbReference type="Pfam" id="PF11236">
    <property type="entry name" value="DUF3037"/>
    <property type="match status" value="1"/>
</dbReference>
<dbReference type="RefSeq" id="WP_040155144.1">
    <property type="nucleotide sequence ID" value="NZ_CCYO01000043.1"/>
</dbReference>
<organism evidence="1">
    <name type="scientific">Yersinia ruckeri</name>
    <dbReference type="NCBI Taxonomy" id="29486"/>
    <lineage>
        <taxon>Bacteria</taxon>
        <taxon>Pseudomonadati</taxon>
        <taxon>Pseudomonadota</taxon>
        <taxon>Gammaproteobacteria</taxon>
        <taxon>Enterobacterales</taxon>
        <taxon>Yersiniaceae</taxon>
        <taxon>Yersinia</taxon>
    </lineage>
</organism>
<reference evidence="2 3" key="2">
    <citation type="submission" date="2018-06" db="EMBL/GenBank/DDBJ databases">
        <authorList>
            <consortium name="Pathogen Informatics"/>
            <person name="Doyle S."/>
        </authorList>
    </citation>
    <scope>NUCLEOTIDE SEQUENCE [LARGE SCALE GENOMIC DNA]</scope>
    <source>
        <strain evidence="2 3">NCTC10476</strain>
    </source>
</reference>
<dbReference type="AlphaFoldDB" id="A0A0A8VIT8"/>
<gene>
    <name evidence="1" type="ORF">CSF007_10695</name>
    <name evidence="2" type="ORF">NCTC10476_00017</name>
</gene>
<evidence type="ECO:0000313" key="3">
    <source>
        <dbReference type="Proteomes" id="UP000255169"/>
    </source>
</evidence>
<name>A0A0A8VIT8_YERRU</name>
<accession>A0A0A8VIT8</accession>
<evidence type="ECO:0000313" key="2">
    <source>
        <dbReference type="EMBL" id="SUP98218.1"/>
    </source>
</evidence>
<dbReference type="GeneID" id="66879810"/>
<sequence>MSTPCLYSIVRYAPFAETEEFANIGVVMCAPKKRTFHFMLTQSNDARVTAFFRDDTIFPLAKDAVARELKYAQEQSHRFRTSDELANFFNYLTARRESIFHFSSTRVVLADNPESEIVRIYNQFVNHSDYSKERREEILAKELKRRLNAHAELRHSFKKETFGGDLTRFSMPFVAKNEDEVLCAIKPLAFVQKEPGKMMEHCDSWVARVSRAAAENLLNLSSVLFTIDVHKSPSNSEAKAMSEIRKTFDKNNITHFKHDDEKSIIEFAKASL</sequence>